<evidence type="ECO:0000313" key="4">
    <source>
        <dbReference type="Proteomes" id="UP000183071"/>
    </source>
</evidence>
<keyword evidence="4" id="KW-1185">Reference proteome</keyword>
<dbReference type="Proteomes" id="UP000037716">
    <property type="component" value="Unassembled WGS sequence"/>
</dbReference>
<reference evidence="1 3" key="1">
    <citation type="submission" date="2015-07" db="EMBL/GenBank/DDBJ databases">
        <title>Genome of Polaribacter dokdonenesis DSW-5, isolated from seawater off Dokdo in Korea.</title>
        <authorList>
            <person name="Yoon K."/>
            <person name="Song J.Y."/>
            <person name="Kim J.F."/>
        </authorList>
    </citation>
    <scope>NUCLEOTIDE SEQUENCE [LARGE SCALE GENOMIC DNA]</scope>
    <source>
        <strain evidence="1 3">DSW-5</strain>
    </source>
</reference>
<dbReference type="OrthoDB" id="1121837at2"/>
<reference evidence="2 4" key="2">
    <citation type="submission" date="2016-10" db="EMBL/GenBank/DDBJ databases">
        <authorList>
            <person name="Varghese N."/>
            <person name="Submissions S."/>
        </authorList>
    </citation>
    <scope>NUCLEOTIDE SEQUENCE [LARGE SCALE GENOMIC DNA]</scope>
    <source>
        <strain evidence="2 4">DSW-5</strain>
    </source>
</reference>
<protein>
    <submittedName>
        <fullName evidence="1">DUF4286 domain containing protein</fullName>
    </submittedName>
</protein>
<dbReference type="PATRIC" id="fig|1300348.6.peg.1160"/>
<dbReference type="EMBL" id="FNUE01000001">
    <property type="protein sequence ID" value="SEE07641.1"/>
    <property type="molecule type" value="Genomic_DNA"/>
</dbReference>
<evidence type="ECO:0000313" key="3">
    <source>
        <dbReference type="Proteomes" id="UP000037716"/>
    </source>
</evidence>
<dbReference type="Pfam" id="PF14114">
    <property type="entry name" value="DUF4286"/>
    <property type="match status" value="1"/>
</dbReference>
<evidence type="ECO:0000313" key="2">
    <source>
        <dbReference type="EMBL" id="SEE07641.1"/>
    </source>
</evidence>
<accession>A0A0M9CFI0</accession>
<organism evidence="1 3">
    <name type="scientific">Polaribacter dokdonensis DSW-5</name>
    <dbReference type="NCBI Taxonomy" id="1300348"/>
    <lineage>
        <taxon>Bacteria</taxon>
        <taxon>Pseudomonadati</taxon>
        <taxon>Bacteroidota</taxon>
        <taxon>Flavobacteriia</taxon>
        <taxon>Flavobacteriales</taxon>
        <taxon>Flavobacteriaceae</taxon>
    </lineage>
</organism>
<dbReference type="InterPro" id="IPR025563">
    <property type="entry name" value="DUF4286"/>
</dbReference>
<dbReference type="Proteomes" id="UP000183071">
    <property type="component" value="Unassembled WGS sequence"/>
</dbReference>
<gene>
    <name evidence="1" type="ORF">I602_1161</name>
    <name evidence="2" type="ORF">SAMN05444353_0612</name>
</gene>
<dbReference type="AlphaFoldDB" id="A0A0M9CFI0"/>
<dbReference type="RefSeq" id="WP_053973766.1">
    <property type="nucleotide sequence ID" value="NZ_FNUE01000001.1"/>
</dbReference>
<evidence type="ECO:0000313" key="1">
    <source>
        <dbReference type="EMBL" id="KOY51601.1"/>
    </source>
</evidence>
<name>A0A0M9CFI0_9FLAO</name>
<sequence length="109" mass="12781">MYIYNVTINVDDAVHEEWLTWMETHILDVLNTGKFISAKFTQIMVEEQMGGKSYSVQYTAETKDDLEDYYSEDAEALRIETMQKFGDKILAFRTELKLIKEFYPTAMSN</sequence>
<dbReference type="STRING" id="1300348.I602_1161"/>
<proteinExistence type="predicted"/>
<comment type="caution">
    <text evidence="1">The sequence shown here is derived from an EMBL/GenBank/DDBJ whole genome shotgun (WGS) entry which is preliminary data.</text>
</comment>
<dbReference type="EMBL" id="LGBR01000001">
    <property type="protein sequence ID" value="KOY51601.1"/>
    <property type="molecule type" value="Genomic_DNA"/>
</dbReference>